<evidence type="ECO:0000313" key="2">
    <source>
        <dbReference type="EMBL" id="WBL36947.1"/>
    </source>
</evidence>
<evidence type="ECO:0000256" key="1">
    <source>
        <dbReference type="SAM" id="MobiDB-lite"/>
    </source>
</evidence>
<proteinExistence type="predicted"/>
<dbReference type="Proteomes" id="UP001212803">
    <property type="component" value="Chromosome"/>
</dbReference>
<feature type="compositionally biased region" description="Low complexity" evidence="1">
    <location>
        <begin position="53"/>
        <end position="68"/>
    </location>
</feature>
<keyword evidence="3" id="KW-1185">Reference proteome</keyword>
<evidence type="ECO:0000313" key="3">
    <source>
        <dbReference type="Proteomes" id="UP001212803"/>
    </source>
</evidence>
<protein>
    <submittedName>
        <fullName evidence="2">Uncharacterized protein</fullName>
    </submittedName>
</protein>
<reference evidence="2 3" key="1">
    <citation type="journal article" date="2023" name="ISME J.">
        <title>Thermophilic Dehalococcoidia with unusual traits shed light on an unexpected past.</title>
        <authorList>
            <person name="Palmer M."/>
            <person name="Covington J.K."/>
            <person name="Zhou E.M."/>
            <person name="Thomas S.C."/>
            <person name="Habib N."/>
            <person name="Seymour C.O."/>
            <person name="Lai D."/>
            <person name="Johnston J."/>
            <person name="Hashimi A."/>
            <person name="Jiao J.Y."/>
            <person name="Muok A.R."/>
            <person name="Liu L."/>
            <person name="Xian W.D."/>
            <person name="Zhi X.Y."/>
            <person name="Li M.M."/>
            <person name="Silva L.P."/>
            <person name="Bowen B.P."/>
            <person name="Louie K."/>
            <person name="Briegel A."/>
            <person name="Pett-Ridge J."/>
            <person name="Weber P.K."/>
            <person name="Tocheva E.I."/>
            <person name="Woyke T."/>
            <person name="Northen T.R."/>
            <person name="Mayali X."/>
            <person name="Li W.J."/>
            <person name="Hedlund B.P."/>
        </authorList>
    </citation>
    <scope>NUCLEOTIDE SEQUENCE [LARGE SCALE GENOMIC DNA]</scope>
    <source>
        <strain evidence="2 3">YIM 72310</strain>
    </source>
</reference>
<accession>A0ABY7M9K7</accession>
<organism evidence="2 3">
    <name type="scientific">Tepidiforma flava</name>
    <dbReference type="NCBI Taxonomy" id="3004094"/>
    <lineage>
        <taxon>Bacteria</taxon>
        <taxon>Bacillati</taxon>
        <taxon>Chloroflexota</taxon>
        <taxon>Tepidiformia</taxon>
        <taxon>Tepidiformales</taxon>
        <taxon>Tepidiformaceae</taxon>
        <taxon>Tepidiforma</taxon>
    </lineage>
</organism>
<gene>
    <name evidence="2" type="ORF">O0235_05125</name>
</gene>
<dbReference type="EMBL" id="CP115149">
    <property type="protein sequence ID" value="WBL36947.1"/>
    <property type="molecule type" value="Genomic_DNA"/>
</dbReference>
<dbReference type="RefSeq" id="WP_270057463.1">
    <property type="nucleotide sequence ID" value="NZ_CP115149.1"/>
</dbReference>
<feature type="region of interest" description="Disordered" evidence="1">
    <location>
        <begin position="1"/>
        <end position="68"/>
    </location>
</feature>
<name>A0ABY7M9K7_9CHLR</name>
<sequence length="68" mass="6727">MPAEPGQPARPPAPDSAEEQPLDPAKTAVIWFSSRPISRPVPPGPAAHDGEADGLAGAQPGDPGAPAG</sequence>